<dbReference type="RefSeq" id="WP_076355622.1">
    <property type="nucleotide sequence ID" value="NZ_CP033926.1"/>
</dbReference>
<dbReference type="EMBL" id="FTNZ01000006">
    <property type="protein sequence ID" value="SIS39004.1"/>
    <property type="molecule type" value="Genomic_DNA"/>
</dbReference>
<dbReference type="KEGG" id="cjt:EG359_01710"/>
<dbReference type="Proteomes" id="UP000279541">
    <property type="component" value="Chromosome"/>
</dbReference>
<dbReference type="AlphaFoldDB" id="A0A1N7IPI1"/>
<dbReference type="STRING" id="112234.SAMN05421768_106185"/>
<evidence type="ECO:0000313" key="4">
    <source>
        <dbReference type="Proteomes" id="UP000279541"/>
    </source>
</evidence>
<organism evidence="2 3">
    <name type="scientific">Chryseobacterium joostei</name>
    <dbReference type="NCBI Taxonomy" id="112234"/>
    <lineage>
        <taxon>Bacteria</taxon>
        <taxon>Pseudomonadati</taxon>
        <taxon>Bacteroidota</taxon>
        <taxon>Flavobacteriia</taxon>
        <taxon>Flavobacteriales</taxon>
        <taxon>Weeksellaceae</taxon>
        <taxon>Chryseobacterium group</taxon>
        <taxon>Chryseobacterium</taxon>
    </lineage>
</organism>
<sequence>MIKRLKYDEIDFVKYQKSLSEACQLSDFARKDFLNIVAGKNWGLLIYKDYEAVMPIAWSSNFGIKIIQMPALCHQLGIFSKVDDPEVNLSFFEFLKKNFAISFYAFNKDNGFPVDTQKKKSYLLPKNNYEDVKKKYHIHRRRNVRHTEDIQTNAEFNNKIDFNTHVEDFFLQNVRGIDKMPLKKVYWNTVMKLIETGLMETFTVKYKGNIQSFVAMYCGEETDYLSMFINSSQLENKNLPSIAIDYQLQKCIEEKSFDFMGSNVPSVASFNERFGAKEYFFSIISHQKLNIISKIIKLVFTKNR</sequence>
<dbReference type="Proteomes" id="UP000186106">
    <property type="component" value="Unassembled WGS sequence"/>
</dbReference>
<dbReference type="Gene3D" id="3.40.630.30">
    <property type="match status" value="1"/>
</dbReference>
<evidence type="ECO:0008006" key="5">
    <source>
        <dbReference type="Google" id="ProtNLM"/>
    </source>
</evidence>
<proteinExistence type="predicted"/>
<accession>A0A1N7IPI1</accession>
<evidence type="ECO:0000313" key="2">
    <source>
        <dbReference type="EMBL" id="SIS39004.1"/>
    </source>
</evidence>
<evidence type="ECO:0000313" key="3">
    <source>
        <dbReference type="Proteomes" id="UP000186106"/>
    </source>
</evidence>
<name>A0A1N7IPI1_9FLAO</name>
<keyword evidence="4" id="KW-1185">Reference proteome</keyword>
<reference evidence="1 4" key="2">
    <citation type="submission" date="2018-11" db="EMBL/GenBank/DDBJ databases">
        <title>Proposal to divide the Flavobacteriaceae and reorganize its genera based on Amino Acid Identity values calculated from whole genome sequences.</title>
        <authorList>
            <person name="Nicholson A.C."/>
            <person name="Gulvik C.A."/>
            <person name="Whitney A.M."/>
            <person name="Humrighouse B.W."/>
            <person name="Bell M."/>
            <person name="Holmes B."/>
            <person name="Steigerwalt A.G."/>
            <person name="Villarma A."/>
            <person name="Sheth M."/>
            <person name="Batra D."/>
            <person name="Pryor J."/>
            <person name="Bernardet J.-F."/>
            <person name="Hugo C."/>
            <person name="Kampfer P."/>
            <person name="Newman J."/>
            <person name="McQuiston J.R."/>
        </authorList>
    </citation>
    <scope>NUCLEOTIDE SEQUENCE [LARGE SCALE GENOMIC DNA]</scope>
    <source>
        <strain evidence="1 4">DSM 16927</strain>
    </source>
</reference>
<dbReference type="EMBL" id="CP033926">
    <property type="protein sequence ID" value="AZA98397.1"/>
    <property type="molecule type" value="Genomic_DNA"/>
</dbReference>
<dbReference type="OrthoDB" id="1113003at2"/>
<evidence type="ECO:0000313" key="1">
    <source>
        <dbReference type="EMBL" id="AZA98397.1"/>
    </source>
</evidence>
<gene>
    <name evidence="1" type="ORF">EG359_01710</name>
    <name evidence="2" type="ORF">SAMN05421768_106185</name>
</gene>
<reference evidence="2 3" key="1">
    <citation type="submission" date="2017-01" db="EMBL/GenBank/DDBJ databases">
        <authorList>
            <person name="Mah S.A."/>
            <person name="Swanson W.J."/>
            <person name="Moy G.W."/>
            <person name="Vacquier V.D."/>
        </authorList>
    </citation>
    <scope>NUCLEOTIDE SEQUENCE [LARGE SCALE GENOMIC DNA]</scope>
    <source>
        <strain evidence="2 3">DSM 16927</strain>
    </source>
</reference>
<protein>
    <recommendedName>
        <fullName evidence="5">GNAT family N-acetyltransferase</fullName>
    </recommendedName>
</protein>